<proteinExistence type="predicted"/>
<comment type="caution">
    <text evidence="2">The sequence shown here is derived from an EMBL/GenBank/DDBJ whole genome shotgun (WGS) entry which is preliminary data.</text>
</comment>
<dbReference type="RefSeq" id="XP_037215281.1">
    <property type="nucleotide sequence ID" value="XM_037368355.1"/>
</dbReference>
<keyword evidence="3" id="KW-1185">Reference proteome</keyword>
<dbReference type="Proteomes" id="UP000636479">
    <property type="component" value="Unassembled WGS sequence"/>
</dbReference>
<dbReference type="EMBL" id="JACAZF010000011">
    <property type="protein sequence ID" value="KAF7292853.1"/>
    <property type="molecule type" value="Genomic_DNA"/>
</dbReference>
<evidence type="ECO:0000256" key="1">
    <source>
        <dbReference type="SAM" id="MobiDB-lite"/>
    </source>
</evidence>
<gene>
    <name evidence="2" type="ORF">MIND_01184300</name>
</gene>
<name>A0A8H6S5S2_9AGAR</name>
<sequence>MCLLAHSSLSETSSWPSVAMQGLTIVALLVGASRMGELDWGPDRFQRVVHWDLRQLLLQEQTAFWARKSAAQLMDEIETNVFGKGVMAKRDGELADVETSGGPKKSRGWLGGRGKSKPPPKVDDENAL</sequence>
<accession>A0A8H6S5S2</accession>
<evidence type="ECO:0000313" key="2">
    <source>
        <dbReference type="EMBL" id="KAF7292853.1"/>
    </source>
</evidence>
<dbReference type="OrthoDB" id="6604018at2759"/>
<organism evidence="2 3">
    <name type="scientific">Mycena indigotica</name>
    <dbReference type="NCBI Taxonomy" id="2126181"/>
    <lineage>
        <taxon>Eukaryota</taxon>
        <taxon>Fungi</taxon>
        <taxon>Dikarya</taxon>
        <taxon>Basidiomycota</taxon>
        <taxon>Agaricomycotina</taxon>
        <taxon>Agaricomycetes</taxon>
        <taxon>Agaricomycetidae</taxon>
        <taxon>Agaricales</taxon>
        <taxon>Marasmiineae</taxon>
        <taxon>Mycenaceae</taxon>
        <taxon>Mycena</taxon>
    </lineage>
</organism>
<dbReference type="AlphaFoldDB" id="A0A8H6S5S2"/>
<feature type="region of interest" description="Disordered" evidence="1">
    <location>
        <begin position="92"/>
        <end position="128"/>
    </location>
</feature>
<protein>
    <submittedName>
        <fullName evidence="2">HIG1 domain family member 2A</fullName>
    </submittedName>
</protein>
<dbReference type="GeneID" id="59350871"/>
<evidence type="ECO:0000313" key="3">
    <source>
        <dbReference type="Proteomes" id="UP000636479"/>
    </source>
</evidence>
<reference evidence="2" key="1">
    <citation type="submission" date="2020-05" db="EMBL/GenBank/DDBJ databases">
        <title>Mycena genomes resolve the evolution of fungal bioluminescence.</title>
        <authorList>
            <person name="Tsai I.J."/>
        </authorList>
    </citation>
    <scope>NUCLEOTIDE SEQUENCE</scope>
    <source>
        <strain evidence="2">171206Taipei</strain>
    </source>
</reference>